<reference evidence="2" key="1">
    <citation type="journal article" date="2021" name="Nat. Commun.">
        <title>Genetic determinants of endophytism in the Arabidopsis root mycobiome.</title>
        <authorList>
            <person name="Mesny F."/>
            <person name="Miyauchi S."/>
            <person name="Thiergart T."/>
            <person name="Pickel B."/>
            <person name="Atanasova L."/>
            <person name="Karlsson M."/>
            <person name="Huettel B."/>
            <person name="Barry K.W."/>
            <person name="Haridas S."/>
            <person name="Chen C."/>
            <person name="Bauer D."/>
            <person name="Andreopoulos W."/>
            <person name="Pangilinan J."/>
            <person name="LaButti K."/>
            <person name="Riley R."/>
            <person name="Lipzen A."/>
            <person name="Clum A."/>
            <person name="Drula E."/>
            <person name="Henrissat B."/>
            <person name="Kohler A."/>
            <person name="Grigoriev I.V."/>
            <person name="Martin F.M."/>
            <person name="Hacquard S."/>
        </authorList>
    </citation>
    <scope>NUCLEOTIDE SEQUENCE</scope>
    <source>
        <strain evidence="2">MPI-CAGE-CH-0243</strain>
    </source>
</reference>
<protein>
    <submittedName>
        <fullName evidence="2">Uncharacterized protein</fullName>
    </submittedName>
</protein>
<accession>A0A9P9E2Z7</accession>
<evidence type="ECO:0000313" key="2">
    <source>
        <dbReference type="EMBL" id="KAH7130465.1"/>
    </source>
</evidence>
<proteinExistence type="predicted"/>
<name>A0A9P9E2Z7_9PLEO</name>
<dbReference type="EMBL" id="JAGMWT010000004">
    <property type="protein sequence ID" value="KAH7130465.1"/>
    <property type="molecule type" value="Genomic_DNA"/>
</dbReference>
<evidence type="ECO:0000256" key="1">
    <source>
        <dbReference type="SAM" id="MobiDB-lite"/>
    </source>
</evidence>
<gene>
    <name evidence="2" type="ORF">B0J11DRAFT_504245</name>
</gene>
<feature type="region of interest" description="Disordered" evidence="1">
    <location>
        <begin position="207"/>
        <end position="242"/>
    </location>
</feature>
<organism evidence="2 3">
    <name type="scientific">Dendryphion nanum</name>
    <dbReference type="NCBI Taxonomy" id="256645"/>
    <lineage>
        <taxon>Eukaryota</taxon>
        <taxon>Fungi</taxon>
        <taxon>Dikarya</taxon>
        <taxon>Ascomycota</taxon>
        <taxon>Pezizomycotina</taxon>
        <taxon>Dothideomycetes</taxon>
        <taxon>Pleosporomycetidae</taxon>
        <taxon>Pleosporales</taxon>
        <taxon>Torulaceae</taxon>
        <taxon>Dendryphion</taxon>
    </lineage>
</organism>
<sequence>MNSRSLRAYECGVATNDGTISAEYLTQWIFKQEAIESLQRQRPYPSNGRIRSSAAQLKRTTFPSGLMCTADFESLSAFVCVDCRSKCFNTTRSPRSALYPGHLIHLNYRQPASSDWPTQKHLVRTSVAVYSALAEPPSTYRLKKEEFLHVLTAVRTDNCRDRLQLHSVKNALTIAKSYIAYSLLHYQAHILPDQKGDFIRNKSEYGRTDIRTPSSPAYSKGVTGRSNASYRQAASSTLDPNR</sequence>
<dbReference type="AlphaFoldDB" id="A0A9P9E2Z7"/>
<feature type="compositionally biased region" description="Polar residues" evidence="1">
    <location>
        <begin position="224"/>
        <end position="242"/>
    </location>
</feature>
<dbReference type="Proteomes" id="UP000700596">
    <property type="component" value="Unassembled WGS sequence"/>
</dbReference>
<keyword evidence="3" id="KW-1185">Reference proteome</keyword>
<evidence type="ECO:0000313" key="3">
    <source>
        <dbReference type="Proteomes" id="UP000700596"/>
    </source>
</evidence>
<comment type="caution">
    <text evidence="2">The sequence shown here is derived from an EMBL/GenBank/DDBJ whole genome shotgun (WGS) entry which is preliminary data.</text>
</comment>